<name>A0A2V5LDQ2_9MICC</name>
<dbReference type="RefSeq" id="WP_110499172.1">
    <property type="nucleotide sequence ID" value="NZ_QJVD01000001.1"/>
</dbReference>
<keyword evidence="2" id="KW-1185">Reference proteome</keyword>
<dbReference type="EMBL" id="QJVD01000001">
    <property type="protein sequence ID" value="PYI69749.1"/>
    <property type="molecule type" value="Genomic_DNA"/>
</dbReference>
<dbReference type="Proteomes" id="UP000247832">
    <property type="component" value="Unassembled WGS sequence"/>
</dbReference>
<accession>A0A2V5LDQ2</accession>
<evidence type="ECO:0000313" key="2">
    <source>
        <dbReference type="Proteomes" id="UP000247832"/>
    </source>
</evidence>
<gene>
    <name evidence="1" type="ORF">CVV68_01170</name>
</gene>
<evidence type="ECO:0000313" key="1">
    <source>
        <dbReference type="EMBL" id="PYI69749.1"/>
    </source>
</evidence>
<comment type="caution">
    <text evidence="1">The sequence shown here is derived from an EMBL/GenBank/DDBJ whole genome shotgun (WGS) entry which is preliminary data.</text>
</comment>
<organism evidence="1 2">
    <name type="scientific">Arthrobacter livingstonensis</name>
    <dbReference type="NCBI Taxonomy" id="670078"/>
    <lineage>
        <taxon>Bacteria</taxon>
        <taxon>Bacillati</taxon>
        <taxon>Actinomycetota</taxon>
        <taxon>Actinomycetes</taxon>
        <taxon>Micrococcales</taxon>
        <taxon>Micrococcaceae</taxon>
        <taxon>Arthrobacter</taxon>
    </lineage>
</organism>
<reference evidence="1 2" key="1">
    <citation type="submission" date="2018-05" db="EMBL/GenBank/DDBJ databases">
        <title>Genetic diversity of glacier-inhabiting Cryobacterium bacteria in China and description of Cryobacterium mengkeensis sp. nov. and Arthrobacter glacialis sp. nov.</title>
        <authorList>
            <person name="Liu Q."/>
            <person name="Xin Y.-H."/>
        </authorList>
    </citation>
    <scope>NUCLEOTIDE SEQUENCE [LARGE SCALE GENOMIC DNA]</scope>
    <source>
        <strain evidence="1 2">LI2</strain>
    </source>
</reference>
<dbReference type="OrthoDB" id="4748714at2"/>
<protein>
    <submittedName>
        <fullName evidence="1">Uncharacterized protein</fullName>
    </submittedName>
</protein>
<dbReference type="AlphaFoldDB" id="A0A2V5LDQ2"/>
<sequence>MGTTIRNGIHADATRMNIHDLVRELNENVGATVVQSMAGVKDRTSPFKWAKPNGPEPRPEVEARLRLGYRVWKTLAMAEGKHVALAWMMGANPRLDEELPVLYIQHQRTREVIGAAEAFVNDSHAA</sequence>
<proteinExistence type="predicted"/>